<organism evidence="2 3">
    <name type="scientific">Agrobacterium arsenijevicii</name>
    <dbReference type="NCBI Taxonomy" id="1585697"/>
    <lineage>
        <taxon>Bacteria</taxon>
        <taxon>Pseudomonadati</taxon>
        <taxon>Pseudomonadota</taxon>
        <taxon>Alphaproteobacteria</taxon>
        <taxon>Hyphomicrobiales</taxon>
        <taxon>Rhizobiaceae</taxon>
        <taxon>Rhizobium/Agrobacterium group</taxon>
        <taxon>Agrobacterium</taxon>
    </lineage>
</organism>
<gene>
    <name evidence="2" type="ORF">RP75_23960</name>
</gene>
<proteinExistence type="predicted"/>
<evidence type="ECO:0000256" key="1">
    <source>
        <dbReference type="SAM" id="MobiDB-lite"/>
    </source>
</evidence>
<keyword evidence="3" id="KW-1185">Reference proteome</keyword>
<name>A0ABR5D1H2_9HYPH</name>
<evidence type="ECO:0000313" key="3">
    <source>
        <dbReference type="Proteomes" id="UP000032564"/>
    </source>
</evidence>
<reference evidence="2 3" key="1">
    <citation type="submission" date="2014-12" db="EMBL/GenBank/DDBJ databases">
        <authorList>
            <person name="Kuzmanovic N."/>
            <person name="Pulawska J."/>
            <person name="Obradovic A."/>
        </authorList>
    </citation>
    <scope>NUCLEOTIDE SEQUENCE [LARGE SCALE GENOMIC DNA]</scope>
    <source>
        <strain evidence="2 3">KFB 330</strain>
    </source>
</reference>
<feature type="region of interest" description="Disordered" evidence="1">
    <location>
        <begin position="51"/>
        <end position="78"/>
    </location>
</feature>
<evidence type="ECO:0000313" key="2">
    <source>
        <dbReference type="EMBL" id="KJF70902.1"/>
    </source>
</evidence>
<accession>A0ABR5D1H2</accession>
<sequence>MLKSSSERIERRCCGVIAKPDSPALVRRCPAVHQLGNDYWKADFPQNVVKTRDKQLGPDASKIAAERTAPATRTTSRI</sequence>
<dbReference type="Proteomes" id="UP000032564">
    <property type="component" value="Unassembled WGS sequence"/>
</dbReference>
<dbReference type="EMBL" id="JWIT01000025">
    <property type="protein sequence ID" value="KJF70902.1"/>
    <property type="molecule type" value="Genomic_DNA"/>
</dbReference>
<feature type="compositionally biased region" description="Low complexity" evidence="1">
    <location>
        <begin position="66"/>
        <end position="78"/>
    </location>
</feature>
<protein>
    <submittedName>
        <fullName evidence="2">Uncharacterized protein</fullName>
    </submittedName>
</protein>
<comment type="caution">
    <text evidence="2">The sequence shown here is derived from an EMBL/GenBank/DDBJ whole genome shotgun (WGS) entry which is preliminary data.</text>
</comment>